<organism evidence="1 2">
    <name type="scientific">Heligmosomoides polygyrus</name>
    <name type="common">Parasitic roundworm</name>
    <dbReference type="NCBI Taxonomy" id="6339"/>
    <lineage>
        <taxon>Eukaryota</taxon>
        <taxon>Metazoa</taxon>
        <taxon>Ecdysozoa</taxon>
        <taxon>Nematoda</taxon>
        <taxon>Chromadorea</taxon>
        <taxon>Rhabditida</taxon>
        <taxon>Rhabditina</taxon>
        <taxon>Rhabditomorpha</taxon>
        <taxon>Strongyloidea</taxon>
        <taxon>Heligmosomidae</taxon>
        <taxon>Heligmosomoides</taxon>
    </lineage>
</organism>
<keyword evidence="1" id="KW-1185">Reference proteome</keyword>
<dbReference type="AlphaFoldDB" id="A0A183GH58"/>
<reference evidence="2" key="1">
    <citation type="submission" date="2019-09" db="UniProtKB">
        <authorList>
            <consortium name="WormBaseParasite"/>
        </authorList>
    </citation>
    <scope>IDENTIFICATION</scope>
</reference>
<sequence length="306" mass="35043">LQAELEREGIGESDAVYVTGVSCSVLNTPPIDRRCFADAADEMEDEEEGPHEWWDEQELGPPVLQAELEREGIGESTVRQWRVDEKYLNYDPYKEHGRFLLDVEKSTTIANEEKEATLSHYSDYGKCRVTVYINLRHHMEREVSMEYVPDHLALNPDGTRFLQYQTADMHIYYSEKIIRKACENGLDTLIAGGIFSMHPNQREKNGQLYTIHGVCNGKVNVPLLYAITNKKTEFIYTKIWTMLKEVIDSTTDHDFNPRILLDFERASIKAAKRYADESDEKQAAFAGSPGVPPRAKCEIFWTTPAP</sequence>
<proteinExistence type="predicted"/>
<dbReference type="Proteomes" id="UP000050761">
    <property type="component" value="Unassembled WGS sequence"/>
</dbReference>
<name>A0A183GH58_HELPZ</name>
<dbReference type="WBParaSite" id="HPBE_0002187701-mRNA-1">
    <property type="protein sequence ID" value="HPBE_0002187701-mRNA-1"/>
    <property type="gene ID" value="HPBE_0002187701"/>
</dbReference>
<evidence type="ECO:0000313" key="1">
    <source>
        <dbReference type="Proteomes" id="UP000050761"/>
    </source>
</evidence>
<protein>
    <submittedName>
        <fullName evidence="2">HELP domain-containing protein</fullName>
    </submittedName>
</protein>
<accession>A0A183GH58</accession>
<evidence type="ECO:0000313" key="2">
    <source>
        <dbReference type="WBParaSite" id="HPBE_0002187701-mRNA-1"/>
    </source>
</evidence>